<feature type="compositionally biased region" description="Low complexity" evidence="9">
    <location>
        <begin position="359"/>
        <end position="378"/>
    </location>
</feature>
<dbReference type="GO" id="GO:0008843">
    <property type="term" value="F:endochitinase activity"/>
    <property type="evidence" value="ECO:0007669"/>
    <property type="project" value="UniProtKB-EC"/>
</dbReference>
<gene>
    <name evidence="12" type="ORF">SCLCIDRAFT_23289</name>
</gene>
<feature type="region of interest" description="Disordered" evidence="9">
    <location>
        <begin position="346"/>
        <end position="378"/>
    </location>
</feature>
<evidence type="ECO:0000256" key="6">
    <source>
        <dbReference type="ARBA" id="ARBA00023277"/>
    </source>
</evidence>
<dbReference type="PROSITE" id="PS51910">
    <property type="entry name" value="GH18_2"/>
    <property type="match status" value="1"/>
</dbReference>
<protein>
    <recommendedName>
        <fullName evidence="2">chitinase</fullName>
        <ecNumber evidence="2">3.2.1.14</ecNumber>
    </recommendedName>
</protein>
<dbReference type="PROSITE" id="PS01095">
    <property type="entry name" value="GH18_1"/>
    <property type="match status" value="1"/>
</dbReference>
<dbReference type="InterPro" id="IPR017853">
    <property type="entry name" value="GH"/>
</dbReference>
<keyword evidence="8" id="KW-0624">Polysaccharide degradation</keyword>
<dbReference type="SUPFAM" id="SSF51445">
    <property type="entry name" value="(Trans)glycosidases"/>
    <property type="match status" value="1"/>
</dbReference>
<dbReference type="AlphaFoldDB" id="A0A0C3AHZ9"/>
<dbReference type="GO" id="GO:0030246">
    <property type="term" value="F:carbohydrate binding"/>
    <property type="evidence" value="ECO:0007669"/>
    <property type="project" value="InterPro"/>
</dbReference>
<dbReference type="Gene3D" id="3.20.20.80">
    <property type="entry name" value="Glycosidases"/>
    <property type="match status" value="1"/>
</dbReference>
<dbReference type="GO" id="GO:0005576">
    <property type="term" value="C:extracellular region"/>
    <property type="evidence" value="ECO:0007669"/>
    <property type="project" value="InterPro"/>
</dbReference>
<dbReference type="SUPFAM" id="SSF51055">
    <property type="entry name" value="Carbohydrate binding domain"/>
    <property type="match status" value="1"/>
</dbReference>
<dbReference type="SMART" id="SM00495">
    <property type="entry name" value="ChtBD3"/>
    <property type="match status" value="1"/>
</dbReference>
<dbReference type="GO" id="GO:0008061">
    <property type="term" value="F:chitin binding"/>
    <property type="evidence" value="ECO:0007669"/>
    <property type="project" value="UniProtKB-KW"/>
</dbReference>
<accession>A0A0C3AHZ9</accession>
<keyword evidence="13" id="KW-1185">Reference proteome</keyword>
<dbReference type="PANTHER" id="PTHR45708">
    <property type="entry name" value="ENDOCHITINASE"/>
    <property type="match status" value="1"/>
</dbReference>
<dbReference type="EC" id="3.2.1.14" evidence="2"/>
<dbReference type="HOGENOM" id="CLU_007818_1_2_1"/>
<feature type="domain" description="GH18" evidence="11">
    <location>
        <begin position="43"/>
        <end position="345"/>
    </location>
</feature>
<dbReference type="CDD" id="cd02877">
    <property type="entry name" value="GH18_hevamine_XipI_class_III"/>
    <property type="match status" value="1"/>
</dbReference>
<dbReference type="Gene3D" id="2.10.10.20">
    <property type="entry name" value="Carbohydrate-binding module superfamily 5/12"/>
    <property type="match status" value="1"/>
</dbReference>
<keyword evidence="7" id="KW-0326">Glycosidase</keyword>
<evidence type="ECO:0000256" key="8">
    <source>
        <dbReference type="ARBA" id="ARBA00023326"/>
    </source>
</evidence>
<evidence type="ECO:0000313" key="13">
    <source>
        <dbReference type="Proteomes" id="UP000053989"/>
    </source>
</evidence>
<evidence type="ECO:0000256" key="1">
    <source>
        <dbReference type="ARBA" id="ARBA00000822"/>
    </source>
</evidence>
<proteinExistence type="predicted"/>
<keyword evidence="3" id="KW-0147">Chitin-binding</keyword>
<dbReference type="InterPro" id="IPR001223">
    <property type="entry name" value="Glyco_hydro18_cat"/>
</dbReference>
<evidence type="ECO:0000256" key="7">
    <source>
        <dbReference type="ARBA" id="ARBA00023295"/>
    </source>
</evidence>
<keyword evidence="4" id="KW-0378">Hydrolase</keyword>
<dbReference type="Pfam" id="PF02839">
    <property type="entry name" value="CBM_5_12"/>
    <property type="match status" value="1"/>
</dbReference>
<feature type="signal peptide" evidence="10">
    <location>
        <begin position="1"/>
        <end position="23"/>
    </location>
</feature>
<keyword evidence="5" id="KW-0146">Chitin degradation</keyword>
<dbReference type="InParanoid" id="A0A0C3AHZ9"/>
<dbReference type="Proteomes" id="UP000053989">
    <property type="component" value="Unassembled WGS sequence"/>
</dbReference>
<dbReference type="InterPro" id="IPR045321">
    <property type="entry name" value="Cts1-like"/>
</dbReference>
<name>A0A0C3AHZ9_9AGAM</name>
<evidence type="ECO:0000259" key="11">
    <source>
        <dbReference type="PROSITE" id="PS51910"/>
    </source>
</evidence>
<evidence type="ECO:0000256" key="4">
    <source>
        <dbReference type="ARBA" id="ARBA00022801"/>
    </source>
</evidence>
<feature type="chain" id="PRO_5002172298" description="chitinase" evidence="10">
    <location>
        <begin position="24"/>
        <end position="429"/>
    </location>
</feature>
<evidence type="ECO:0000256" key="9">
    <source>
        <dbReference type="SAM" id="MobiDB-lite"/>
    </source>
</evidence>
<dbReference type="InterPro" id="IPR001579">
    <property type="entry name" value="Glyco_hydro_18_chit_AS"/>
</dbReference>
<dbReference type="PANTHER" id="PTHR45708:SF49">
    <property type="entry name" value="ENDOCHITINASE"/>
    <property type="match status" value="1"/>
</dbReference>
<evidence type="ECO:0000313" key="12">
    <source>
        <dbReference type="EMBL" id="KIM64542.1"/>
    </source>
</evidence>
<evidence type="ECO:0000256" key="3">
    <source>
        <dbReference type="ARBA" id="ARBA00022669"/>
    </source>
</evidence>
<dbReference type="EMBL" id="KN822027">
    <property type="protein sequence ID" value="KIM64542.1"/>
    <property type="molecule type" value="Genomic_DNA"/>
</dbReference>
<keyword evidence="6" id="KW-0119">Carbohydrate metabolism</keyword>
<dbReference type="GO" id="GO:0000272">
    <property type="term" value="P:polysaccharide catabolic process"/>
    <property type="evidence" value="ECO:0007669"/>
    <property type="project" value="UniProtKB-KW"/>
</dbReference>
<keyword evidence="10" id="KW-0732">Signal</keyword>
<evidence type="ECO:0000256" key="2">
    <source>
        <dbReference type="ARBA" id="ARBA00012729"/>
    </source>
</evidence>
<dbReference type="OrthoDB" id="6020543at2759"/>
<evidence type="ECO:0000256" key="10">
    <source>
        <dbReference type="SAM" id="SignalP"/>
    </source>
</evidence>
<dbReference type="GO" id="GO:0006032">
    <property type="term" value="P:chitin catabolic process"/>
    <property type="evidence" value="ECO:0007669"/>
    <property type="project" value="UniProtKB-KW"/>
</dbReference>
<sequence>MPTAQRIMFASLLLIALGSPVLTFNMALNTNCKVLAHEDPLANLLYRYWGQDSYGANNPSDLANWQQDISYYCADDSIDTLPIAFLNVFYYTGGVPSINLANSCNTVNQSVFPGTALLDCSSLAAGIQACQSKGKIVTISLGGSSGSIGFSDDTQAKAFAQTIWDLFLGGSSNTRPFGSAVLDGIDLDIEGGSQTGYTAFVSTLRGLMAGGSKQYYITAAPQCPFPDSYLGPTLNQVQFDAVYVQFYNNWCGLNNYNNKNAWNFGTWDNWAKTVSPNSNVKIYIGAPASPTAAGSGYVDPSTFSNIIQQVQSQYTSFGGVMLWDASQAYANGRYDLAVKAALTGGGGTGASSPPNTTNGGASTTPTASPTPSSGSSSCGGVAAWQASQTYVGGDQVSYNGHLWTAQWWTYGDVPGGPAGVWIDKGSCST</sequence>
<dbReference type="InterPro" id="IPR036573">
    <property type="entry name" value="CBM_sf_5/12"/>
</dbReference>
<reference evidence="12 13" key="1">
    <citation type="submission" date="2014-04" db="EMBL/GenBank/DDBJ databases">
        <authorList>
            <consortium name="DOE Joint Genome Institute"/>
            <person name="Kuo A."/>
            <person name="Kohler A."/>
            <person name="Nagy L.G."/>
            <person name="Floudas D."/>
            <person name="Copeland A."/>
            <person name="Barry K.W."/>
            <person name="Cichocki N."/>
            <person name="Veneault-Fourrey C."/>
            <person name="LaButti K."/>
            <person name="Lindquist E.A."/>
            <person name="Lipzen A."/>
            <person name="Lundell T."/>
            <person name="Morin E."/>
            <person name="Murat C."/>
            <person name="Sun H."/>
            <person name="Tunlid A."/>
            <person name="Henrissat B."/>
            <person name="Grigoriev I.V."/>
            <person name="Hibbett D.S."/>
            <person name="Martin F."/>
            <person name="Nordberg H.P."/>
            <person name="Cantor M.N."/>
            <person name="Hua S.X."/>
        </authorList>
    </citation>
    <scope>NUCLEOTIDE SEQUENCE [LARGE SCALE GENOMIC DNA]</scope>
    <source>
        <strain evidence="12 13">Foug A</strain>
    </source>
</reference>
<comment type="catalytic activity">
    <reaction evidence="1">
        <text>Random endo-hydrolysis of N-acetyl-beta-D-glucosaminide (1-&gt;4)-beta-linkages in chitin and chitodextrins.</text>
        <dbReference type="EC" id="3.2.1.14"/>
    </reaction>
</comment>
<evidence type="ECO:0000256" key="5">
    <source>
        <dbReference type="ARBA" id="ARBA00023024"/>
    </source>
</evidence>
<dbReference type="CDD" id="cd12215">
    <property type="entry name" value="ChiC_BD"/>
    <property type="match status" value="1"/>
</dbReference>
<organism evidence="12 13">
    <name type="scientific">Scleroderma citrinum Foug A</name>
    <dbReference type="NCBI Taxonomy" id="1036808"/>
    <lineage>
        <taxon>Eukaryota</taxon>
        <taxon>Fungi</taxon>
        <taxon>Dikarya</taxon>
        <taxon>Basidiomycota</taxon>
        <taxon>Agaricomycotina</taxon>
        <taxon>Agaricomycetes</taxon>
        <taxon>Agaricomycetidae</taxon>
        <taxon>Boletales</taxon>
        <taxon>Sclerodermatineae</taxon>
        <taxon>Sclerodermataceae</taxon>
        <taxon>Scleroderma</taxon>
    </lineage>
</organism>
<dbReference type="STRING" id="1036808.A0A0C3AHZ9"/>
<reference evidence="13" key="2">
    <citation type="submission" date="2015-01" db="EMBL/GenBank/DDBJ databases">
        <title>Evolutionary Origins and Diversification of the Mycorrhizal Mutualists.</title>
        <authorList>
            <consortium name="DOE Joint Genome Institute"/>
            <consortium name="Mycorrhizal Genomics Consortium"/>
            <person name="Kohler A."/>
            <person name="Kuo A."/>
            <person name="Nagy L.G."/>
            <person name="Floudas D."/>
            <person name="Copeland A."/>
            <person name="Barry K.W."/>
            <person name="Cichocki N."/>
            <person name="Veneault-Fourrey C."/>
            <person name="LaButti K."/>
            <person name="Lindquist E.A."/>
            <person name="Lipzen A."/>
            <person name="Lundell T."/>
            <person name="Morin E."/>
            <person name="Murat C."/>
            <person name="Riley R."/>
            <person name="Ohm R."/>
            <person name="Sun H."/>
            <person name="Tunlid A."/>
            <person name="Henrissat B."/>
            <person name="Grigoriev I.V."/>
            <person name="Hibbett D.S."/>
            <person name="Martin F."/>
        </authorList>
    </citation>
    <scope>NUCLEOTIDE SEQUENCE [LARGE SCALE GENOMIC DNA]</scope>
    <source>
        <strain evidence="13">Foug A</strain>
    </source>
</reference>
<dbReference type="InterPro" id="IPR050542">
    <property type="entry name" value="Glycosyl_Hydrlase18_Chitinase"/>
</dbReference>
<dbReference type="InterPro" id="IPR003610">
    <property type="entry name" value="CBM5/12"/>
</dbReference>